<proteinExistence type="inferred from homology"/>
<dbReference type="STRING" id="1314783.A0A165R8S2"/>
<keyword evidence="6" id="KW-1185">Reference proteome</keyword>
<feature type="transmembrane region" description="Helical" evidence="3">
    <location>
        <begin position="5"/>
        <end position="21"/>
    </location>
</feature>
<evidence type="ECO:0000256" key="3">
    <source>
        <dbReference type="SAM" id="Phobius"/>
    </source>
</evidence>
<organism evidence="5 6">
    <name type="scientific">Daedalea quercina L-15889</name>
    <dbReference type="NCBI Taxonomy" id="1314783"/>
    <lineage>
        <taxon>Eukaryota</taxon>
        <taxon>Fungi</taxon>
        <taxon>Dikarya</taxon>
        <taxon>Basidiomycota</taxon>
        <taxon>Agaricomycotina</taxon>
        <taxon>Agaricomycetes</taxon>
        <taxon>Polyporales</taxon>
        <taxon>Fomitopsis</taxon>
    </lineage>
</organism>
<dbReference type="OrthoDB" id="10058185at2759"/>
<comment type="similarity">
    <text evidence="1">Belongs to the 3-beta-HSD family.</text>
</comment>
<name>A0A165R8S2_9APHY</name>
<sequence length="523" mass="57147">MVATIWLVVSGLLLVVLYIRVNDAKLGRIAPEAAAFSPKRWAPEEVRHAADELASSSASLLNGQLPPKTGRRYIITGGAGFLGGWMVLHLLQRGEDPRRIRVLDIRRPIRQDLLEGAATEVDFIQVDVSDAKAIQAALDKPWPPSQSDVPGEPEPEITVFHTAATIRFFERHPSLLHLSEKVNLRGTQNVLDAARRVGASLFISTSSGSISVHSNRFFLWPWEKEPKYFTQVVNDDDTIVPKQHEDFFSNYAVSKWSAERVVRAADKTPSGKSVLRTGCIRPGNGIYGPGGDLLVGMYLVKKTNPTWIPNILQSFIYVENCSLAHLCYEARLIDLQKGGRNPDIGGQAFCVADAGPPATYGDVYNALTQLSNGACVFPRLSCSTMLALAHLVEGYDLLRHLLVRSPLAVLAKVMPRLSGDIIFLQPSMFALTLIHLVFDDSRARSPPEKGGLGYDGKITTLEGVCKVALEHQKGDGKGWERVVAGHKEEGHGFGLARAEKGVEEVIEKVANGVGVDPKKVLSS</sequence>
<feature type="transmembrane region" description="Helical" evidence="3">
    <location>
        <begin position="73"/>
        <end position="91"/>
    </location>
</feature>
<dbReference type="GO" id="GO:0016616">
    <property type="term" value="F:oxidoreductase activity, acting on the CH-OH group of donors, NAD or NADP as acceptor"/>
    <property type="evidence" value="ECO:0007669"/>
    <property type="project" value="InterPro"/>
</dbReference>
<dbReference type="AlphaFoldDB" id="A0A165R8S2"/>
<evidence type="ECO:0000313" key="6">
    <source>
        <dbReference type="Proteomes" id="UP000076727"/>
    </source>
</evidence>
<dbReference type="Proteomes" id="UP000076727">
    <property type="component" value="Unassembled WGS sequence"/>
</dbReference>
<dbReference type="PANTHER" id="PTHR43245">
    <property type="entry name" value="BIFUNCTIONAL POLYMYXIN RESISTANCE PROTEIN ARNA"/>
    <property type="match status" value="1"/>
</dbReference>
<gene>
    <name evidence="5" type="ORF">DAEQUDRAFT_667811</name>
</gene>
<keyword evidence="3" id="KW-0472">Membrane</keyword>
<evidence type="ECO:0000256" key="1">
    <source>
        <dbReference type="ARBA" id="ARBA00009219"/>
    </source>
</evidence>
<keyword evidence="3" id="KW-0812">Transmembrane</keyword>
<reference evidence="5 6" key="1">
    <citation type="journal article" date="2016" name="Mol. Biol. Evol.">
        <title>Comparative Genomics of Early-Diverging Mushroom-Forming Fungi Provides Insights into the Origins of Lignocellulose Decay Capabilities.</title>
        <authorList>
            <person name="Nagy L.G."/>
            <person name="Riley R."/>
            <person name="Tritt A."/>
            <person name="Adam C."/>
            <person name="Daum C."/>
            <person name="Floudas D."/>
            <person name="Sun H."/>
            <person name="Yadav J.S."/>
            <person name="Pangilinan J."/>
            <person name="Larsson K.H."/>
            <person name="Matsuura K."/>
            <person name="Barry K."/>
            <person name="Labutti K."/>
            <person name="Kuo R."/>
            <person name="Ohm R.A."/>
            <person name="Bhattacharya S.S."/>
            <person name="Shirouzu T."/>
            <person name="Yoshinaga Y."/>
            <person name="Martin F.M."/>
            <person name="Grigoriev I.V."/>
            <person name="Hibbett D.S."/>
        </authorList>
    </citation>
    <scope>NUCLEOTIDE SEQUENCE [LARGE SCALE GENOMIC DNA]</scope>
    <source>
        <strain evidence="5 6">L-15889</strain>
    </source>
</reference>
<dbReference type="InterPro" id="IPR050177">
    <property type="entry name" value="Lipid_A_modif_metabolic_enz"/>
</dbReference>
<dbReference type="Gene3D" id="3.40.50.720">
    <property type="entry name" value="NAD(P)-binding Rossmann-like Domain"/>
    <property type="match status" value="1"/>
</dbReference>
<evidence type="ECO:0000256" key="2">
    <source>
        <dbReference type="ARBA" id="ARBA00023002"/>
    </source>
</evidence>
<dbReference type="Pfam" id="PF01073">
    <property type="entry name" value="3Beta_HSD"/>
    <property type="match status" value="1"/>
</dbReference>
<dbReference type="InterPro" id="IPR002225">
    <property type="entry name" value="3Beta_OHSteriod_DH/Estase"/>
</dbReference>
<evidence type="ECO:0000313" key="5">
    <source>
        <dbReference type="EMBL" id="KZT70446.1"/>
    </source>
</evidence>
<protein>
    <submittedName>
        <fullName evidence="5">NAD(P)-binding protein</fullName>
    </submittedName>
</protein>
<accession>A0A165R8S2</accession>
<dbReference type="InterPro" id="IPR036291">
    <property type="entry name" value="NAD(P)-bd_dom_sf"/>
</dbReference>
<dbReference type="PANTHER" id="PTHR43245:SF51">
    <property type="entry name" value="SHORT CHAIN DEHYDROGENASE_REDUCTASE FAMILY 42E, MEMBER 2"/>
    <property type="match status" value="1"/>
</dbReference>
<dbReference type="GO" id="GO:0006694">
    <property type="term" value="P:steroid biosynthetic process"/>
    <property type="evidence" value="ECO:0007669"/>
    <property type="project" value="InterPro"/>
</dbReference>
<evidence type="ECO:0000259" key="4">
    <source>
        <dbReference type="Pfam" id="PF01073"/>
    </source>
</evidence>
<keyword evidence="3" id="KW-1133">Transmembrane helix</keyword>
<dbReference type="EMBL" id="KV429051">
    <property type="protein sequence ID" value="KZT70446.1"/>
    <property type="molecule type" value="Genomic_DNA"/>
</dbReference>
<keyword evidence="2" id="KW-0560">Oxidoreductase</keyword>
<feature type="domain" description="3-beta hydroxysteroid dehydrogenase/isomerase" evidence="4">
    <location>
        <begin position="74"/>
        <end position="367"/>
    </location>
</feature>
<dbReference type="SUPFAM" id="SSF51735">
    <property type="entry name" value="NAD(P)-binding Rossmann-fold domains"/>
    <property type="match status" value="1"/>
</dbReference>